<reference evidence="2" key="1">
    <citation type="submission" date="2021-03" db="EMBL/GenBank/DDBJ databases">
        <authorList>
            <consortium name="Genoscope - CEA"/>
            <person name="William W."/>
        </authorList>
    </citation>
    <scope>NUCLEOTIDE SEQUENCE</scope>
    <source>
        <strain evidence="2">Doubled-haploid Pahang</strain>
    </source>
</reference>
<organism evidence="2">
    <name type="scientific">Musa acuminata subsp. malaccensis</name>
    <name type="common">Wild banana</name>
    <name type="synonym">Musa malaccensis</name>
    <dbReference type="NCBI Taxonomy" id="214687"/>
    <lineage>
        <taxon>Eukaryota</taxon>
        <taxon>Viridiplantae</taxon>
        <taxon>Streptophyta</taxon>
        <taxon>Embryophyta</taxon>
        <taxon>Tracheophyta</taxon>
        <taxon>Spermatophyta</taxon>
        <taxon>Magnoliopsida</taxon>
        <taxon>Liliopsida</taxon>
        <taxon>Zingiberales</taxon>
        <taxon>Musaceae</taxon>
        <taxon>Musa</taxon>
    </lineage>
</organism>
<feature type="compositionally biased region" description="Basic and acidic residues" evidence="1">
    <location>
        <begin position="1"/>
        <end position="16"/>
    </location>
</feature>
<protein>
    <submittedName>
        <fullName evidence="2">(wild Malaysian banana) hypothetical protein</fullName>
    </submittedName>
</protein>
<evidence type="ECO:0000313" key="2">
    <source>
        <dbReference type="EMBL" id="CAG1831060.1"/>
    </source>
</evidence>
<feature type="region of interest" description="Disordered" evidence="1">
    <location>
        <begin position="1"/>
        <end position="94"/>
    </location>
</feature>
<feature type="compositionally biased region" description="Pro residues" evidence="1">
    <location>
        <begin position="60"/>
        <end position="71"/>
    </location>
</feature>
<sequence>MRLPIGERLDEGEQHLELTPSIGGEPSVHLDGHGVHHLAQPPDRGGATLFEPLHHRHRPPPPQPAPRPPSHQPRRDRARHHRAPHRHPQPHPPH</sequence>
<feature type="compositionally biased region" description="Basic residues" evidence="1">
    <location>
        <begin position="72"/>
        <end position="94"/>
    </location>
</feature>
<dbReference type="EMBL" id="HG996472">
    <property type="protein sequence ID" value="CAG1831060.1"/>
    <property type="molecule type" value="Genomic_DNA"/>
</dbReference>
<dbReference type="AlphaFoldDB" id="A0A8D6ZJR5"/>
<gene>
    <name evidence="2" type="ORF">GSMUA_343140.1</name>
</gene>
<evidence type="ECO:0000256" key="1">
    <source>
        <dbReference type="SAM" id="MobiDB-lite"/>
    </source>
</evidence>
<name>A0A8D6ZJR5_MUSAM</name>
<feature type="non-terminal residue" evidence="2">
    <location>
        <position position="94"/>
    </location>
</feature>
<accession>A0A8D6ZJR5</accession>
<proteinExistence type="predicted"/>